<evidence type="ECO:0000256" key="10">
    <source>
        <dbReference type="SAM" id="MobiDB-lite"/>
    </source>
</evidence>
<dbReference type="Pfam" id="PF02355">
    <property type="entry name" value="SecD_SecF_C"/>
    <property type="match status" value="1"/>
</dbReference>
<dbReference type="InterPro" id="IPR054384">
    <property type="entry name" value="SecDF_P1_head"/>
</dbReference>
<evidence type="ECO:0000313" key="14">
    <source>
        <dbReference type="EMBL" id="MFI7588861.1"/>
    </source>
</evidence>
<comment type="subcellular location">
    <subcellularLocation>
        <location evidence="1 9">Cell membrane</location>
        <topology evidence="1 9">Multi-pass membrane protein</topology>
    </subcellularLocation>
</comment>
<sequence length="617" mass="63983">MLALAVLLAVIFGVVGAGTIWGTAQWTPKLALDLEGGTQIILRPVPQSGGAKITTAQLTEAVNIIRQRVDGSGVAEAEVTTQNNQDIVVSIPGKADQKTIDLVKQSAELNFRPVLYVASAAPTASATATPSASSSPSSSATPKASAKASASVNAATPSATSNRIVPQALVKAAATTDPSAAPSTASSDPGTDSTGSGSSTDSNTTLAAGTPSDLNQITEALYNEFTALNCQDLEAVQKTVQDPKKAIVTCSNDGTEKLILGPIEVYGKDIKDATYGLGTNSQGFSTGQYQVNLTFNSTGAKAFSNVTERLAALTGAQNQFAVVLDNLVVTHPTVNERIPNGQAQISGNFTADTASQLASQLKFGALPLSFNVQTQDTISALLGAEQLERGLLAGLIGMVLVVIYSLLQYRGLGLVTVFSLLVAAALSYGMVLLLSWQQGYRLSLPGVTGLIVSIGITADSFIVFFERVRDEVREGRPLRAAVETGWTRARRTILASDTVSLLAAVVLYFLAVGGVKGFAFTLGLTTAIDVIVVFLFTKPTVTLLAKSKFFGEGHTWSGFSPEQLGRLTPAYAGRGRVRQPGESIAARRAAAAEAETDDDTVGATSSGSTSGASGRDV</sequence>
<feature type="region of interest" description="Disordered" evidence="10">
    <location>
        <begin position="574"/>
        <end position="617"/>
    </location>
</feature>
<dbReference type="InterPro" id="IPR022813">
    <property type="entry name" value="SecD/SecF_arch_bac"/>
</dbReference>
<evidence type="ECO:0000256" key="6">
    <source>
        <dbReference type="ARBA" id="ARBA00022989"/>
    </source>
</evidence>
<keyword evidence="4 9" id="KW-0812">Transmembrane</keyword>
<keyword evidence="5 9" id="KW-0653">Protein transport</keyword>
<gene>
    <name evidence="9 14" type="primary">secD</name>
    <name evidence="14" type="ORF">ACIB24_17490</name>
</gene>
<feature type="transmembrane region" description="Helical" evidence="9">
    <location>
        <begin position="414"/>
        <end position="436"/>
    </location>
</feature>
<evidence type="ECO:0000256" key="7">
    <source>
        <dbReference type="ARBA" id="ARBA00023010"/>
    </source>
</evidence>
<feature type="transmembrane region" description="Helical" evidence="9">
    <location>
        <begin position="517"/>
        <end position="537"/>
    </location>
</feature>
<feature type="region of interest" description="Disordered" evidence="10">
    <location>
        <begin position="172"/>
        <end position="211"/>
    </location>
</feature>
<keyword evidence="2 9" id="KW-0813">Transport</keyword>
<dbReference type="Gene3D" id="3.30.1360.200">
    <property type="match status" value="1"/>
</dbReference>
<proteinExistence type="inferred from homology"/>
<comment type="similarity">
    <text evidence="9">Belongs to the SecD/SecF family. SecD subfamily.</text>
</comment>
<dbReference type="SUPFAM" id="SSF82866">
    <property type="entry name" value="Multidrug efflux transporter AcrB transmembrane domain"/>
    <property type="match status" value="1"/>
</dbReference>
<feature type="compositionally biased region" description="Low complexity" evidence="10">
    <location>
        <begin position="601"/>
        <end position="617"/>
    </location>
</feature>
<evidence type="ECO:0000256" key="4">
    <source>
        <dbReference type="ARBA" id="ARBA00022692"/>
    </source>
</evidence>
<evidence type="ECO:0000256" key="5">
    <source>
        <dbReference type="ARBA" id="ARBA00022927"/>
    </source>
</evidence>
<feature type="transmembrane region" description="Helical" evidence="9">
    <location>
        <begin position="390"/>
        <end position="407"/>
    </location>
</feature>
<dbReference type="PANTHER" id="PTHR30081:SF1">
    <property type="entry name" value="PROTEIN TRANSLOCASE SUBUNIT SECD"/>
    <property type="match status" value="1"/>
</dbReference>
<keyword evidence="7 9" id="KW-0811">Translocation</keyword>
<dbReference type="NCBIfam" id="TIGR00916">
    <property type="entry name" value="2A0604s01"/>
    <property type="match status" value="1"/>
</dbReference>
<evidence type="ECO:0000256" key="9">
    <source>
        <dbReference type="HAMAP-Rule" id="MF_01463"/>
    </source>
</evidence>
<organism evidence="14 15">
    <name type="scientific">Spongisporangium articulatum</name>
    <dbReference type="NCBI Taxonomy" id="3362603"/>
    <lineage>
        <taxon>Bacteria</taxon>
        <taxon>Bacillati</taxon>
        <taxon>Actinomycetota</taxon>
        <taxon>Actinomycetes</taxon>
        <taxon>Kineosporiales</taxon>
        <taxon>Kineosporiaceae</taxon>
        <taxon>Spongisporangium</taxon>
    </lineage>
</organism>
<keyword evidence="15" id="KW-1185">Reference proteome</keyword>
<accession>A0ABW8ATD9</accession>
<evidence type="ECO:0000259" key="11">
    <source>
        <dbReference type="Pfam" id="PF02355"/>
    </source>
</evidence>
<dbReference type="Gene3D" id="3.30.70.3220">
    <property type="match status" value="1"/>
</dbReference>
<dbReference type="RefSeq" id="WP_398283001.1">
    <property type="nucleotide sequence ID" value="NZ_JBITLV010000006.1"/>
</dbReference>
<evidence type="ECO:0000256" key="3">
    <source>
        <dbReference type="ARBA" id="ARBA00022475"/>
    </source>
</evidence>
<comment type="function">
    <text evidence="9">Part of the Sec protein translocase complex. Interacts with the SecYEG preprotein conducting channel. SecDF uses the proton motive force (PMF) to complete protein translocation after the ATP-dependent function of SecA.</text>
</comment>
<keyword evidence="3 9" id="KW-1003">Cell membrane</keyword>
<dbReference type="InterPro" id="IPR048631">
    <property type="entry name" value="SecD_1st"/>
</dbReference>
<feature type="compositionally biased region" description="Low complexity" evidence="10">
    <location>
        <begin position="172"/>
        <end position="205"/>
    </location>
</feature>
<dbReference type="HAMAP" id="MF_01463_B">
    <property type="entry name" value="SecD_B"/>
    <property type="match status" value="1"/>
</dbReference>
<name>A0ABW8ATD9_9ACTN</name>
<dbReference type="EMBL" id="JBITLV010000006">
    <property type="protein sequence ID" value="MFI7588861.1"/>
    <property type="molecule type" value="Genomic_DNA"/>
</dbReference>
<dbReference type="InterPro" id="IPR005791">
    <property type="entry name" value="SecD"/>
</dbReference>
<comment type="caution">
    <text evidence="14">The sequence shown here is derived from an EMBL/GenBank/DDBJ whole genome shotgun (WGS) entry which is preliminary data.</text>
</comment>
<evidence type="ECO:0000256" key="2">
    <source>
        <dbReference type="ARBA" id="ARBA00022448"/>
    </source>
</evidence>
<feature type="domain" description="Protein translocase subunit SecDF P1" evidence="12">
    <location>
        <begin position="59"/>
        <end position="114"/>
    </location>
</feature>
<dbReference type="Pfam" id="PF22599">
    <property type="entry name" value="SecDF_P1_head"/>
    <property type="match status" value="1"/>
</dbReference>
<keyword evidence="6 9" id="KW-1133">Transmembrane helix</keyword>
<feature type="domain" description="SecDF P1 head subdomain" evidence="13">
    <location>
        <begin position="256"/>
        <end position="367"/>
    </location>
</feature>
<evidence type="ECO:0000256" key="8">
    <source>
        <dbReference type="ARBA" id="ARBA00023136"/>
    </source>
</evidence>
<feature type="domain" description="Protein export membrane protein SecD/SecF C-terminal" evidence="11">
    <location>
        <begin position="370"/>
        <end position="545"/>
    </location>
</feature>
<feature type="transmembrane region" description="Helical" evidence="9">
    <location>
        <begin position="442"/>
        <end position="465"/>
    </location>
</feature>
<dbReference type="NCBIfam" id="TIGR01129">
    <property type="entry name" value="secD"/>
    <property type="match status" value="1"/>
</dbReference>
<dbReference type="InterPro" id="IPR048634">
    <property type="entry name" value="SecD_SecF_C"/>
</dbReference>
<dbReference type="Pfam" id="PF21760">
    <property type="entry name" value="SecD_1st"/>
    <property type="match status" value="1"/>
</dbReference>
<comment type="subunit">
    <text evidence="9">Forms a complex with SecF. Part of the essential Sec protein translocation apparatus which comprises SecA, SecYEG and auxiliary proteins SecDF. Other proteins may also be involved.</text>
</comment>
<keyword evidence="8 9" id="KW-0472">Membrane</keyword>
<evidence type="ECO:0000313" key="15">
    <source>
        <dbReference type="Proteomes" id="UP001612915"/>
    </source>
</evidence>
<feature type="transmembrane region" description="Helical" evidence="9">
    <location>
        <begin position="493"/>
        <end position="511"/>
    </location>
</feature>
<evidence type="ECO:0000259" key="13">
    <source>
        <dbReference type="Pfam" id="PF22599"/>
    </source>
</evidence>
<evidence type="ECO:0000256" key="1">
    <source>
        <dbReference type="ARBA" id="ARBA00004651"/>
    </source>
</evidence>
<evidence type="ECO:0000259" key="12">
    <source>
        <dbReference type="Pfam" id="PF21760"/>
    </source>
</evidence>
<dbReference type="PANTHER" id="PTHR30081">
    <property type="entry name" value="PROTEIN-EXPORT MEMBRANE PROTEIN SEC"/>
    <property type="match status" value="1"/>
</dbReference>
<dbReference type="InterPro" id="IPR055344">
    <property type="entry name" value="SecD_SecF_C_bact"/>
</dbReference>
<comment type="caution">
    <text evidence="9">Lacks conserved residue(s) required for the propagation of feature annotation.</text>
</comment>
<protein>
    <recommendedName>
        <fullName evidence="9">Protein translocase subunit SecD</fullName>
    </recommendedName>
</protein>
<dbReference type="Proteomes" id="UP001612915">
    <property type="component" value="Unassembled WGS sequence"/>
</dbReference>
<dbReference type="Gene3D" id="1.20.1640.10">
    <property type="entry name" value="Multidrug efflux transporter AcrB transmembrane domain"/>
    <property type="match status" value="1"/>
</dbReference>
<reference evidence="14 15" key="1">
    <citation type="submission" date="2024-10" db="EMBL/GenBank/DDBJ databases">
        <title>The Natural Products Discovery Center: Release of the First 8490 Sequenced Strains for Exploring Actinobacteria Biosynthetic Diversity.</title>
        <authorList>
            <person name="Kalkreuter E."/>
            <person name="Kautsar S.A."/>
            <person name="Yang D."/>
            <person name="Bader C.D."/>
            <person name="Teijaro C.N."/>
            <person name="Fluegel L."/>
            <person name="Davis C.M."/>
            <person name="Simpson J.R."/>
            <person name="Lauterbach L."/>
            <person name="Steele A.D."/>
            <person name="Gui C."/>
            <person name="Meng S."/>
            <person name="Li G."/>
            <person name="Viehrig K."/>
            <person name="Ye F."/>
            <person name="Su P."/>
            <person name="Kiefer A.F."/>
            <person name="Nichols A."/>
            <person name="Cepeda A.J."/>
            <person name="Yan W."/>
            <person name="Fan B."/>
            <person name="Jiang Y."/>
            <person name="Adhikari A."/>
            <person name="Zheng C.-J."/>
            <person name="Schuster L."/>
            <person name="Cowan T.M."/>
            <person name="Smanski M.J."/>
            <person name="Chevrette M.G."/>
            <person name="De Carvalho L.P.S."/>
            <person name="Shen B."/>
        </authorList>
    </citation>
    <scope>NUCLEOTIDE SEQUENCE [LARGE SCALE GENOMIC DNA]</scope>
    <source>
        <strain evidence="14 15">NPDC049639</strain>
    </source>
</reference>